<feature type="compositionally biased region" description="Basic and acidic residues" evidence="1">
    <location>
        <begin position="16"/>
        <end position="43"/>
    </location>
</feature>
<keyword evidence="3" id="KW-1185">Reference proteome</keyword>
<proteinExistence type="predicted"/>
<feature type="region of interest" description="Disordered" evidence="1">
    <location>
        <begin position="1"/>
        <end position="43"/>
    </location>
</feature>
<gene>
    <name evidence="2" type="ORF">GCM10025867_42660</name>
</gene>
<feature type="region of interest" description="Disordered" evidence="1">
    <location>
        <begin position="87"/>
        <end position="136"/>
    </location>
</feature>
<feature type="region of interest" description="Disordered" evidence="1">
    <location>
        <begin position="153"/>
        <end position="179"/>
    </location>
</feature>
<protein>
    <submittedName>
        <fullName evidence="2">Uncharacterized protein</fullName>
    </submittedName>
</protein>
<evidence type="ECO:0000313" key="3">
    <source>
        <dbReference type="Proteomes" id="UP001321486"/>
    </source>
</evidence>
<evidence type="ECO:0000313" key="2">
    <source>
        <dbReference type="EMBL" id="BDZ52025.1"/>
    </source>
</evidence>
<evidence type="ECO:0000256" key="1">
    <source>
        <dbReference type="SAM" id="MobiDB-lite"/>
    </source>
</evidence>
<dbReference type="Proteomes" id="UP001321486">
    <property type="component" value="Chromosome"/>
</dbReference>
<reference evidence="3" key="1">
    <citation type="journal article" date="2019" name="Int. J. Syst. Evol. Microbiol.">
        <title>The Global Catalogue of Microorganisms (GCM) 10K type strain sequencing project: providing services to taxonomists for standard genome sequencing and annotation.</title>
        <authorList>
            <consortium name="The Broad Institute Genomics Platform"/>
            <consortium name="The Broad Institute Genome Sequencing Center for Infectious Disease"/>
            <person name="Wu L."/>
            <person name="Ma J."/>
        </authorList>
    </citation>
    <scope>NUCLEOTIDE SEQUENCE [LARGE SCALE GENOMIC DNA]</scope>
    <source>
        <strain evidence="3">NBRC 108728</strain>
    </source>
</reference>
<name>A0ABM8GU73_9MICO</name>
<feature type="compositionally biased region" description="Basic and acidic residues" evidence="1">
    <location>
        <begin position="87"/>
        <end position="103"/>
    </location>
</feature>
<sequence>MHRQRGETSDDAPAESGKRPGDDEVESRRTKGRDFGRDVAAPERVDLLDHHIARYAQIFRIGDARGRIEVRTHGGLGLGGVEAARIGVDHGDSDRGRLAREVRSSLPGEPDDHGETAQPELLGSLGGAGEVVGDDGDHEAILSRLRDSRHSYCAKHAAVPQWSTEPARGPTTRRTRGQR</sequence>
<accession>A0ABM8GU73</accession>
<organism evidence="2 3">
    <name type="scientific">Frondihabitans sucicola</name>
    <dbReference type="NCBI Taxonomy" id="1268041"/>
    <lineage>
        <taxon>Bacteria</taxon>
        <taxon>Bacillati</taxon>
        <taxon>Actinomycetota</taxon>
        <taxon>Actinomycetes</taxon>
        <taxon>Micrococcales</taxon>
        <taxon>Microbacteriaceae</taxon>
        <taxon>Frondihabitans</taxon>
    </lineage>
</organism>
<dbReference type="EMBL" id="AP027732">
    <property type="protein sequence ID" value="BDZ52025.1"/>
    <property type="molecule type" value="Genomic_DNA"/>
</dbReference>